<gene>
    <name evidence="1" type="ORF">A9306_03645</name>
</gene>
<accession>A0A1B8QKZ1</accession>
<comment type="caution">
    <text evidence="1">The sequence shown here is derived from an EMBL/GenBank/DDBJ whole genome shotgun (WGS) entry which is preliminary data.</text>
</comment>
<reference evidence="1 2" key="1">
    <citation type="submission" date="2016-06" db="EMBL/GenBank/DDBJ databases">
        <title>Draft genome of Moraxella atlantae CCUG 59586.</title>
        <authorList>
            <person name="Salva-Serra F."/>
            <person name="Engstrom-Jakobsson H."/>
            <person name="Thorell K."/>
            <person name="Gonzales-Siles L."/>
            <person name="Karlsson R."/>
            <person name="Boulund F."/>
            <person name="Engstrand L."/>
            <person name="Kristiansson E."/>
            <person name="Moore E."/>
        </authorList>
    </citation>
    <scope>NUCLEOTIDE SEQUENCE [LARGE SCALE GENOMIC DNA]</scope>
    <source>
        <strain evidence="1 2">CCUG 59586</strain>
    </source>
</reference>
<evidence type="ECO:0000313" key="1">
    <source>
        <dbReference type="EMBL" id="OBX84242.1"/>
    </source>
</evidence>
<protein>
    <submittedName>
        <fullName evidence="1">Uncharacterized protein</fullName>
    </submittedName>
</protein>
<dbReference type="EMBL" id="LZNA01000007">
    <property type="protein sequence ID" value="OBX84242.1"/>
    <property type="molecule type" value="Genomic_DNA"/>
</dbReference>
<proteinExistence type="predicted"/>
<organism evidence="1 2">
    <name type="scientific">Faucicola atlantae</name>
    <dbReference type="NCBI Taxonomy" id="34059"/>
    <lineage>
        <taxon>Bacteria</taxon>
        <taxon>Pseudomonadati</taxon>
        <taxon>Pseudomonadota</taxon>
        <taxon>Gammaproteobacteria</taxon>
        <taxon>Moraxellales</taxon>
        <taxon>Moraxellaceae</taxon>
        <taxon>Faucicola</taxon>
    </lineage>
</organism>
<dbReference type="Proteomes" id="UP000092616">
    <property type="component" value="Unassembled WGS sequence"/>
</dbReference>
<name>A0A1B8QKZ1_9GAMM</name>
<dbReference type="AlphaFoldDB" id="A0A1B8QKZ1"/>
<keyword evidence="2" id="KW-1185">Reference proteome</keyword>
<evidence type="ECO:0000313" key="2">
    <source>
        <dbReference type="Proteomes" id="UP000092616"/>
    </source>
</evidence>
<sequence>MSKSQKVVNFIANLIPLYIHEKYEDKDCARSLIDGTLVLPYSSEEDDYDNSSIFVEVYWQGDKNRKSVVFGELFVTPILERYVRLHGVGATEEQIADELRFMSEHFNFKTDGYPYFPNLGESPTFIEKSFKSAKSFGSGLLVDIFKKIVGL</sequence>
<dbReference type="RefSeq" id="WP_067334452.1">
    <property type="nucleotide sequence ID" value="NZ_LZNA01000007.1"/>
</dbReference>